<dbReference type="Pfam" id="PF00483">
    <property type="entry name" value="NTP_transferase"/>
    <property type="match status" value="1"/>
</dbReference>
<comment type="pathway">
    <text evidence="9">Glycan biosynthesis; glycogen biosynthesis.</text>
</comment>
<dbReference type="UniPathway" id="UPA00164"/>
<dbReference type="EC" id="2.7.7.27" evidence="9"/>
<evidence type="ECO:0000256" key="7">
    <source>
        <dbReference type="ARBA" id="ARBA00023056"/>
    </source>
</evidence>
<dbReference type="InterPro" id="IPR029044">
    <property type="entry name" value="Nucleotide-diphossugar_trans"/>
</dbReference>
<keyword evidence="6 9" id="KW-0067">ATP-binding</keyword>
<feature type="site" description="Could play a key role in the communication between the regulatory and the substrate sites" evidence="9">
    <location>
        <position position="99"/>
    </location>
</feature>
<dbReference type="GO" id="GO:0008878">
    <property type="term" value="F:glucose-1-phosphate adenylyltransferase activity"/>
    <property type="evidence" value="ECO:0007669"/>
    <property type="project" value="UniProtKB-UniRule"/>
</dbReference>
<keyword evidence="5 9" id="KW-0547">Nucleotide-binding</keyword>
<dbReference type="GO" id="GO:0005978">
    <property type="term" value="P:glycogen biosynthetic process"/>
    <property type="evidence" value="ECO:0007669"/>
    <property type="project" value="UniProtKB-UniRule"/>
</dbReference>
<comment type="similarity">
    <text evidence="1 9">Belongs to the bacterial/plant glucose-1-phosphate adenylyltransferase family.</text>
</comment>
<protein>
    <recommendedName>
        <fullName evidence="9">Glucose-1-phosphate adenylyltransferase</fullName>
        <ecNumber evidence="9">2.7.7.27</ecNumber>
    </recommendedName>
    <alternativeName>
        <fullName evidence="9">ADP-glucose pyrophosphorylase</fullName>
        <shortName evidence="9">ADPGlc PPase</shortName>
    </alternativeName>
    <alternativeName>
        <fullName evidence="9">ADP-glucose synthase</fullName>
    </alternativeName>
</protein>
<evidence type="ECO:0000256" key="5">
    <source>
        <dbReference type="ARBA" id="ARBA00022741"/>
    </source>
</evidence>
<dbReference type="HAMAP" id="MF_00624">
    <property type="entry name" value="GlgC"/>
    <property type="match status" value="1"/>
</dbReference>
<keyword evidence="13" id="KW-1185">Reference proteome</keyword>
<dbReference type="InterPro" id="IPR056818">
    <property type="entry name" value="GlmU/GlgC-like_hexapep"/>
</dbReference>
<keyword evidence="7 9" id="KW-0320">Glycogen biosynthesis</keyword>
<dbReference type="InterPro" id="IPR011831">
    <property type="entry name" value="ADP-Glc_PPase"/>
</dbReference>
<evidence type="ECO:0000256" key="4">
    <source>
        <dbReference type="ARBA" id="ARBA00022695"/>
    </source>
</evidence>
<evidence type="ECO:0000256" key="2">
    <source>
        <dbReference type="ARBA" id="ARBA00022600"/>
    </source>
</evidence>
<keyword evidence="2 9" id="KW-0321">Glycogen metabolism</keyword>
<dbReference type="InterPro" id="IPR005836">
    <property type="entry name" value="ADP_Glu_pyroP_CS"/>
</dbReference>
<organism evidence="12 13">
    <name type="scientific">Salimicrobium flavidum</name>
    <dbReference type="NCBI Taxonomy" id="570947"/>
    <lineage>
        <taxon>Bacteria</taxon>
        <taxon>Bacillati</taxon>
        <taxon>Bacillota</taxon>
        <taxon>Bacilli</taxon>
        <taxon>Bacillales</taxon>
        <taxon>Bacillaceae</taxon>
        <taxon>Salimicrobium</taxon>
    </lineage>
</organism>
<feature type="binding site" evidence="9">
    <location>
        <position position="191"/>
    </location>
    <ligand>
        <name>alpha-D-glucose 1-phosphate</name>
        <dbReference type="ChEBI" id="CHEBI:58601"/>
    </ligand>
</feature>
<dbReference type="Pfam" id="PF24894">
    <property type="entry name" value="Hexapep_GlmU"/>
    <property type="match status" value="1"/>
</dbReference>
<evidence type="ECO:0000259" key="10">
    <source>
        <dbReference type="Pfam" id="PF00483"/>
    </source>
</evidence>
<comment type="function">
    <text evidence="9">Involved in the biosynthesis of ADP-glucose, a building block required for the elongation reactions to produce glycogen. Catalyzes the reaction between ATP and alpha-D-glucose 1-phosphate (G1P) to produce pyrophosphate and ADP-Glc.</text>
</comment>
<evidence type="ECO:0000256" key="1">
    <source>
        <dbReference type="ARBA" id="ARBA00010443"/>
    </source>
</evidence>
<evidence type="ECO:0000256" key="9">
    <source>
        <dbReference type="HAMAP-Rule" id="MF_00624"/>
    </source>
</evidence>
<dbReference type="PROSITE" id="PS00810">
    <property type="entry name" value="ADP_GLC_PYROPHOSPH_3"/>
    <property type="match status" value="1"/>
</dbReference>
<feature type="domain" description="Glucose-1-phosphate adenylyltransferase/Bifunctional protein GlmU-like C-terminal hexapeptide" evidence="11">
    <location>
        <begin position="290"/>
        <end position="363"/>
    </location>
</feature>
<feature type="site" description="Could play a key role in the communication between the regulatory and the substrate sites" evidence="9">
    <location>
        <position position="59"/>
    </location>
</feature>
<evidence type="ECO:0000259" key="11">
    <source>
        <dbReference type="Pfam" id="PF24894"/>
    </source>
</evidence>
<feature type="domain" description="Nucleotidyl transferase" evidence="10">
    <location>
        <begin position="7"/>
        <end position="261"/>
    </location>
</feature>
<dbReference type="InterPro" id="IPR011004">
    <property type="entry name" value="Trimer_LpxA-like_sf"/>
</dbReference>
<feature type="binding site" evidence="9">
    <location>
        <position position="165"/>
    </location>
    <ligand>
        <name>alpha-D-glucose 1-phosphate</name>
        <dbReference type="ChEBI" id="CHEBI:58601"/>
    </ligand>
</feature>
<evidence type="ECO:0000313" key="13">
    <source>
        <dbReference type="Proteomes" id="UP000187608"/>
    </source>
</evidence>
<reference evidence="13" key="1">
    <citation type="submission" date="2017-01" db="EMBL/GenBank/DDBJ databases">
        <authorList>
            <person name="Varghese N."/>
            <person name="Submissions S."/>
        </authorList>
    </citation>
    <scope>NUCLEOTIDE SEQUENCE [LARGE SCALE GENOMIC DNA]</scope>
    <source>
        <strain evidence="13">DSM 23127</strain>
    </source>
</reference>
<dbReference type="PROSITE" id="PS00809">
    <property type="entry name" value="ADP_GLC_PYROPHOSPH_2"/>
    <property type="match status" value="1"/>
</dbReference>
<evidence type="ECO:0000256" key="8">
    <source>
        <dbReference type="ARBA" id="ARBA00023277"/>
    </source>
</evidence>
<keyword evidence="4 9" id="KW-0548">Nucleotidyltransferase</keyword>
<dbReference type="GO" id="GO:0005524">
    <property type="term" value="F:ATP binding"/>
    <property type="evidence" value="ECO:0007669"/>
    <property type="project" value="UniProtKB-KW"/>
</dbReference>
<dbReference type="CDD" id="cd04651">
    <property type="entry name" value="LbH_G1P_AT_C"/>
    <property type="match status" value="1"/>
</dbReference>
<dbReference type="SUPFAM" id="SSF53448">
    <property type="entry name" value="Nucleotide-diphospho-sugar transferases"/>
    <property type="match status" value="1"/>
</dbReference>
<keyword evidence="3 9" id="KW-0808">Transferase</keyword>
<dbReference type="PANTHER" id="PTHR43523:SF2">
    <property type="entry name" value="GLUCOSE-1-PHOSPHATE ADENYLYLTRANSFERASE"/>
    <property type="match status" value="1"/>
</dbReference>
<sequence length="383" mass="42296">MKKECVAMLLAGGQGTRLKSLTKQIAKPAVYFGGKYRIIDFPLSNCTNSGIDTVGVLTQYEPLILNSYIGIGSAWDLDRKYGGVSVLPPYVQSEEGGGWYTGTANAIYRNIKFLNQYDPDHVLILSGDHIYKMDYGDMLDYHKASGADATISVIEVPWKEASRFGLMNTNDEGVIMEFDEKPEHPKSNLASMGVYIFRWDALKRFLIDDAGAEDSSHDFGKDIIPAMLGDDRKMMAYTFDGYWKDVGTVASLWEANMDLLEDSSELDLNDRSWRIYSKNQNQPPQYIAHEAVVHNSLISEGCHIHGTIDHSVIFGGVHVQKGSIIRDSVIMAGAEIGKNVTINRAIISAESVIEDGEVIGDTSPDSDITLVADEDSVIAKSYL</sequence>
<dbReference type="PANTHER" id="PTHR43523">
    <property type="entry name" value="GLUCOSE-1-PHOSPHATE ADENYLYLTRANSFERASE-RELATED"/>
    <property type="match status" value="1"/>
</dbReference>
<accession>A0A1N7KFZ1</accession>
<dbReference type="STRING" id="570947.SAMN05421687_11145"/>
<evidence type="ECO:0000256" key="6">
    <source>
        <dbReference type="ARBA" id="ARBA00022840"/>
    </source>
</evidence>
<evidence type="ECO:0000313" key="12">
    <source>
        <dbReference type="EMBL" id="SIS60526.1"/>
    </source>
</evidence>
<feature type="binding site" evidence="9">
    <location>
        <begin position="180"/>
        <end position="181"/>
    </location>
    <ligand>
        <name>alpha-D-glucose 1-phosphate</name>
        <dbReference type="ChEBI" id="CHEBI:58601"/>
    </ligand>
</feature>
<dbReference type="Gene3D" id="2.160.10.10">
    <property type="entry name" value="Hexapeptide repeat proteins"/>
    <property type="match status" value="1"/>
</dbReference>
<dbReference type="NCBIfam" id="TIGR02091">
    <property type="entry name" value="glgC"/>
    <property type="match status" value="1"/>
</dbReference>
<dbReference type="InterPro" id="IPR005835">
    <property type="entry name" value="NTP_transferase_dom"/>
</dbReference>
<dbReference type="AlphaFoldDB" id="A0A1N7KFZ1"/>
<proteinExistence type="inferred from homology"/>
<keyword evidence="8 9" id="KW-0119">Carbohydrate metabolism</keyword>
<dbReference type="InterPro" id="IPR023049">
    <property type="entry name" value="GlgC_bac"/>
</dbReference>
<dbReference type="NCBIfam" id="NF003670">
    <property type="entry name" value="PRK05293.1"/>
    <property type="match status" value="1"/>
</dbReference>
<dbReference type="Gene3D" id="3.90.550.10">
    <property type="entry name" value="Spore Coat Polysaccharide Biosynthesis Protein SpsA, Chain A"/>
    <property type="match status" value="1"/>
</dbReference>
<dbReference type="OrthoDB" id="9801810at2"/>
<feature type="binding site" evidence="9">
    <location>
        <position position="100"/>
    </location>
    <ligand>
        <name>alpha-D-glucose 1-phosphate</name>
        <dbReference type="ChEBI" id="CHEBI:58601"/>
    </ligand>
</feature>
<name>A0A1N7KFZ1_9BACI</name>
<comment type="catalytic activity">
    <reaction evidence="9">
        <text>alpha-D-glucose 1-phosphate + ATP + H(+) = ADP-alpha-D-glucose + diphosphate</text>
        <dbReference type="Rhea" id="RHEA:12120"/>
        <dbReference type="ChEBI" id="CHEBI:15378"/>
        <dbReference type="ChEBI" id="CHEBI:30616"/>
        <dbReference type="ChEBI" id="CHEBI:33019"/>
        <dbReference type="ChEBI" id="CHEBI:57498"/>
        <dbReference type="ChEBI" id="CHEBI:58601"/>
        <dbReference type="EC" id="2.7.7.27"/>
    </reaction>
</comment>
<dbReference type="SUPFAM" id="SSF51161">
    <property type="entry name" value="Trimeric LpxA-like enzymes"/>
    <property type="match status" value="1"/>
</dbReference>
<dbReference type="EMBL" id="FTOC01000011">
    <property type="protein sequence ID" value="SIS60526.1"/>
    <property type="molecule type" value="Genomic_DNA"/>
</dbReference>
<comment type="subunit">
    <text evidence="9">Homotetramer.</text>
</comment>
<dbReference type="CDD" id="cd02508">
    <property type="entry name" value="ADP_Glucose_PP"/>
    <property type="match status" value="1"/>
</dbReference>
<gene>
    <name evidence="9" type="primary">glgC</name>
    <name evidence="12" type="ORF">SAMN05421687_11145</name>
</gene>
<dbReference type="Proteomes" id="UP000187608">
    <property type="component" value="Unassembled WGS sequence"/>
</dbReference>
<evidence type="ECO:0000256" key="3">
    <source>
        <dbReference type="ARBA" id="ARBA00022679"/>
    </source>
</evidence>
<dbReference type="PROSITE" id="PS00808">
    <property type="entry name" value="ADP_GLC_PYROPHOSPH_1"/>
    <property type="match status" value="1"/>
</dbReference>